<evidence type="ECO:0000313" key="3">
    <source>
        <dbReference type="EMBL" id="UXH31464.1"/>
    </source>
</evidence>
<dbReference type="RefSeq" id="WP_074359451.1">
    <property type="nucleotide sequence ID" value="NZ_CP104550.1"/>
</dbReference>
<dbReference type="InterPro" id="IPR015166">
    <property type="entry name" value="DUF1922"/>
</dbReference>
<evidence type="ECO:0000259" key="1">
    <source>
        <dbReference type="Pfam" id="PF09082"/>
    </source>
</evidence>
<dbReference type="AlphaFoldDB" id="A0A9E7RSI9"/>
<name>A0A9E7RSI9_METWO</name>
<dbReference type="KEGG" id="mwo:MWSIV6_1576"/>
<reference evidence="2 4" key="2">
    <citation type="submission" date="2023-12" db="EMBL/GenBank/DDBJ databases">
        <title>Phenotypic and Genomic Characterization of Methanothermobacter wolfeii Strain BSEL, a CO2-Capturing Archaeon with Minimal Nutrient Requirements.</title>
        <authorList>
            <person name="Ale Enriquez F."/>
            <person name="Ahring B.K."/>
        </authorList>
    </citation>
    <scope>NUCLEOTIDE SEQUENCE [LARGE SCALE GENOMIC DNA]</scope>
    <source>
        <strain evidence="2 4">BSEL-1</strain>
    </source>
</reference>
<reference evidence="3" key="1">
    <citation type="submission" date="2022-09" db="EMBL/GenBank/DDBJ databases">
        <title>Characterization of three MwoI isoschizomers from sequenced genome and metagenomes.</title>
        <authorList>
            <person name="Fomenkov A."/>
            <person name="Xu S.Y."/>
            <person name="Roberts R.J."/>
        </authorList>
    </citation>
    <scope>NUCLEOTIDE SEQUENCE</scope>
    <source>
        <strain evidence="3">DSM 2970</strain>
    </source>
</reference>
<dbReference type="Proteomes" id="UP001065373">
    <property type="component" value="Chromosome"/>
</dbReference>
<dbReference type="Proteomes" id="UP001369247">
    <property type="component" value="Unassembled WGS sequence"/>
</dbReference>
<organism evidence="3">
    <name type="scientific">Methanothermobacter wolfeii</name>
    <name type="common">Methanobacterium wolfei</name>
    <dbReference type="NCBI Taxonomy" id="145261"/>
    <lineage>
        <taxon>Archaea</taxon>
        <taxon>Methanobacteriati</taxon>
        <taxon>Methanobacteriota</taxon>
        <taxon>Methanomada group</taxon>
        <taxon>Methanobacteria</taxon>
        <taxon>Methanobacteriales</taxon>
        <taxon>Methanobacteriaceae</taxon>
        <taxon>Methanothermobacter</taxon>
    </lineage>
</organism>
<evidence type="ECO:0000313" key="2">
    <source>
        <dbReference type="EMBL" id="MEJ8542150.1"/>
    </source>
</evidence>
<gene>
    <name evidence="3" type="ORF">N5910_07950</name>
    <name evidence="2" type="ORF">U2150_01400</name>
</gene>
<evidence type="ECO:0000313" key="4">
    <source>
        <dbReference type="Proteomes" id="UP001369247"/>
    </source>
</evidence>
<dbReference type="SUPFAM" id="SSF57821">
    <property type="entry name" value="Hypothetical protein MTH1184"/>
    <property type="match status" value="1"/>
</dbReference>
<dbReference type="Pfam" id="PF09082">
    <property type="entry name" value="DUF1922"/>
    <property type="match status" value="1"/>
</dbReference>
<sequence>MYLIFRCDCGRALYSKEGNMTRKCVCGRTVKVKTRRIFGRAETFQEASELVRKLQEEKYGSCGFINPARGEQTQR</sequence>
<dbReference type="EMBL" id="JAXUHJ010000003">
    <property type="protein sequence ID" value="MEJ8542150.1"/>
    <property type="molecule type" value="Genomic_DNA"/>
</dbReference>
<dbReference type="GeneID" id="58979203"/>
<dbReference type="InterPro" id="IPR036304">
    <property type="entry name" value="MTH1184"/>
</dbReference>
<protein>
    <submittedName>
        <fullName evidence="3">DUF1922 domain-containing protein</fullName>
    </submittedName>
</protein>
<proteinExistence type="predicted"/>
<feature type="domain" description="DUF1922" evidence="1">
    <location>
        <begin position="1"/>
        <end position="56"/>
    </location>
</feature>
<dbReference type="EMBL" id="CP104550">
    <property type="protein sequence ID" value="UXH31464.1"/>
    <property type="molecule type" value="Genomic_DNA"/>
</dbReference>
<dbReference type="Gene3D" id="3.90.820.10">
    <property type="entry name" value="Structural Genomics, Unknown Function 30-nov-00 1gh9 Mol_id"/>
    <property type="match status" value="1"/>
</dbReference>
<keyword evidence="4" id="KW-1185">Reference proteome</keyword>
<accession>A0A9E7RSI9</accession>
<dbReference type="GeneID" id="75107176"/>